<keyword evidence="1" id="KW-0812">Transmembrane</keyword>
<dbReference type="Pfam" id="PF20122">
    <property type="entry name" value="DUF6512"/>
    <property type="match status" value="1"/>
</dbReference>
<accession>A0A6N8I1Q1</accession>
<evidence type="ECO:0000313" key="3">
    <source>
        <dbReference type="EMBL" id="QNK41723.1"/>
    </source>
</evidence>
<sequence>MGREFLYWEITGFIVTVVLGTLLHFAYQWSGKSKIVGLFAPVNESTWEHLKLLFVPMTLFTAAEYFPVGWEKENFIAAKAVGILIGMFTILVIFYTYTGISGKNYLWADIVTFILGVAAAFGYAWFKMDKTPDPIKDSNLIGLTLILVIVFCFACFTFDPPRIALFRDPVSGRYGIADP</sequence>
<evidence type="ECO:0000313" key="2">
    <source>
        <dbReference type="EMBL" id="MVB11795.1"/>
    </source>
</evidence>
<reference evidence="2 4" key="1">
    <citation type="submission" date="2019-09" db="EMBL/GenBank/DDBJ databases">
        <title>Genome sequence of Clostridium sp. EA1.</title>
        <authorList>
            <person name="Poehlein A."/>
            <person name="Bengelsdorf F.R."/>
            <person name="Daniel R."/>
        </authorList>
    </citation>
    <scope>NUCLEOTIDE SEQUENCE [LARGE SCALE GENOMIC DNA]</scope>
    <source>
        <strain evidence="2 4">EA1</strain>
    </source>
</reference>
<evidence type="ECO:0000313" key="4">
    <source>
        <dbReference type="Proteomes" id="UP000469440"/>
    </source>
</evidence>
<keyword evidence="1" id="KW-1133">Transmembrane helix</keyword>
<dbReference type="OrthoDB" id="48209at2"/>
<keyword evidence="4" id="KW-1185">Reference proteome</keyword>
<accession>A0A7G8TDN2</accession>
<feature type="transmembrane region" description="Helical" evidence="1">
    <location>
        <begin position="138"/>
        <end position="158"/>
    </location>
</feature>
<dbReference type="Proteomes" id="UP000469440">
    <property type="component" value="Unassembled WGS sequence"/>
</dbReference>
<dbReference type="RefSeq" id="WP_156990874.1">
    <property type="nucleotide sequence ID" value="NZ_CP060286.1"/>
</dbReference>
<reference evidence="3 5" key="2">
    <citation type="submission" date="2020-08" db="EMBL/GenBank/DDBJ databases">
        <title>The isolate Caproiciproducens sp. 7D4C2 produces n-caproate at mildly acidic conditions from hexoses: genome and rBOX comparison with related strains and chain-elongating bacteria.</title>
        <authorList>
            <person name="Esquivel-Elizondo S."/>
            <person name="Bagci C."/>
            <person name="Temovska M."/>
            <person name="Jeon B.S."/>
            <person name="Bessarab I."/>
            <person name="Williams R.B.H."/>
            <person name="Huson D.H."/>
            <person name="Angenent L.T."/>
        </authorList>
    </citation>
    <scope>NUCLEOTIDE SEQUENCE [LARGE SCALE GENOMIC DNA]</scope>
    <source>
        <strain evidence="3 5">7D4C2</strain>
    </source>
</reference>
<evidence type="ECO:0000256" key="1">
    <source>
        <dbReference type="SAM" id="Phobius"/>
    </source>
</evidence>
<evidence type="ECO:0000313" key="5">
    <source>
        <dbReference type="Proteomes" id="UP000515909"/>
    </source>
</evidence>
<name>A0A6N8I1Q1_9FIRM</name>
<proteinExistence type="predicted"/>
<dbReference type="AlphaFoldDB" id="A0A6N8I1Q1"/>
<organism evidence="2 4">
    <name type="scientific">Caproicibacter fermentans</name>
    <dbReference type="NCBI Taxonomy" id="2576756"/>
    <lineage>
        <taxon>Bacteria</taxon>
        <taxon>Bacillati</taxon>
        <taxon>Bacillota</taxon>
        <taxon>Clostridia</taxon>
        <taxon>Eubacteriales</taxon>
        <taxon>Acutalibacteraceae</taxon>
        <taxon>Caproicibacter</taxon>
    </lineage>
</organism>
<dbReference type="EMBL" id="CP060286">
    <property type="protein sequence ID" value="QNK41723.1"/>
    <property type="molecule type" value="Genomic_DNA"/>
</dbReference>
<dbReference type="Proteomes" id="UP000515909">
    <property type="component" value="Chromosome"/>
</dbReference>
<dbReference type="InterPro" id="IPR045407">
    <property type="entry name" value="DUF6512"/>
</dbReference>
<dbReference type="KEGG" id="cfem:HCR03_05600"/>
<gene>
    <name evidence="2" type="ORF">CAFE_25200</name>
    <name evidence="3" type="ORF">HCR03_05600</name>
</gene>
<feature type="transmembrane region" description="Helical" evidence="1">
    <location>
        <begin position="6"/>
        <end position="29"/>
    </location>
</feature>
<protein>
    <submittedName>
        <fullName evidence="2">Uncharacterized protein</fullName>
    </submittedName>
</protein>
<dbReference type="EMBL" id="VWXL01000074">
    <property type="protein sequence ID" value="MVB11795.1"/>
    <property type="molecule type" value="Genomic_DNA"/>
</dbReference>
<feature type="transmembrane region" description="Helical" evidence="1">
    <location>
        <begin position="105"/>
        <end position="126"/>
    </location>
</feature>
<feature type="transmembrane region" description="Helical" evidence="1">
    <location>
        <begin position="76"/>
        <end position="98"/>
    </location>
</feature>
<keyword evidence="1" id="KW-0472">Membrane</keyword>